<comment type="subcellular location">
    <subcellularLocation>
        <location evidence="1">Cell membrane</location>
        <topology evidence="1">Multi-pass membrane protein</topology>
    </subcellularLocation>
</comment>
<dbReference type="Proteomes" id="UP000064921">
    <property type="component" value="Chromosome"/>
</dbReference>
<evidence type="ECO:0000256" key="5">
    <source>
        <dbReference type="ARBA" id="ARBA00023136"/>
    </source>
</evidence>
<dbReference type="GO" id="GO:0005886">
    <property type="term" value="C:plasma membrane"/>
    <property type="evidence" value="ECO:0007669"/>
    <property type="project" value="UniProtKB-SubCell"/>
</dbReference>
<dbReference type="InterPro" id="IPR001123">
    <property type="entry name" value="LeuE-type"/>
</dbReference>
<evidence type="ECO:0000256" key="1">
    <source>
        <dbReference type="ARBA" id="ARBA00004651"/>
    </source>
</evidence>
<reference evidence="7 8" key="1">
    <citation type="submission" date="2015-10" db="EMBL/GenBank/DDBJ databases">
        <title>The world's first case of liver abscess caused by Pannonibacter phragmitetus.</title>
        <authorList>
            <person name="Ming D."/>
            <person name="Wang M."/>
            <person name="Zhou Y."/>
            <person name="Jiang T."/>
            <person name="Hu S."/>
        </authorList>
    </citation>
    <scope>NUCLEOTIDE SEQUENCE [LARGE SCALE GENOMIC DNA]</scope>
    <source>
        <strain evidence="7 8">31801</strain>
    </source>
</reference>
<accession>A0A0U3MS66</accession>
<dbReference type="GO" id="GO:0015171">
    <property type="term" value="F:amino acid transmembrane transporter activity"/>
    <property type="evidence" value="ECO:0007669"/>
    <property type="project" value="TreeGrafter"/>
</dbReference>
<evidence type="ECO:0000256" key="2">
    <source>
        <dbReference type="ARBA" id="ARBA00022475"/>
    </source>
</evidence>
<keyword evidence="2" id="KW-1003">Cell membrane</keyword>
<feature type="transmembrane region" description="Helical" evidence="6">
    <location>
        <begin position="44"/>
        <end position="67"/>
    </location>
</feature>
<evidence type="ECO:0000256" key="3">
    <source>
        <dbReference type="ARBA" id="ARBA00022692"/>
    </source>
</evidence>
<keyword evidence="8" id="KW-1185">Reference proteome</keyword>
<organism evidence="7 8">
    <name type="scientific">Pannonibacter phragmitetus</name>
    <dbReference type="NCBI Taxonomy" id="121719"/>
    <lineage>
        <taxon>Bacteria</taxon>
        <taxon>Pseudomonadati</taxon>
        <taxon>Pseudomonadota</taxon>
        <taxon>Alphaproteobacteria</taxon>
        <taxon>Hyphomicrobiales</taxon>
        <taxon>Stappiaceae</taxon>
        <taxon>Pannonibacter</taxon>
    </lineage>
</organism>
<keyword evidence="4 6" id="KW-1133">Transmembrane helix</keyword>
<dbReference type="AlphaFoldDB" id="A0A0U3MS66"/>
<keyword evidence="3 6" id="KW-0812">Transmembrane</keyword>
<dbReference type="RefSeq" id="WP_058898647.1">
    <property type="nucleotide sequence ID" value="NZ_CP013068.1"/>
</dbReference>
<evidence type="ECO:0000256" key="4">
    <source>
        <dbReference type="ARBA" id="ARBA00022989"/>
    </source>
</evidence>
<evidence type="ECO:0000256" key="6">
    <source>
        <dbReference type="SAM" id="Phobius"/>
    </source>
</evidence>
<feature type="transmembrane region" description="Helical" evidence="6">
    <location>
        <begin position="179"/>
        <end position="197"/>
    </location>
</feature>
<dbReference type="PANTHER" id="PTHR30086">
    <property type="entry name" value="ARGININE EXPORTER PROTEIN ARGO"/>
    <property type="match status" value="1"/>
</dbReference>
<protein>
    <submittedName>
        <fullName evidence="7">Lysine transporter LysE</fullName>
    </submittedName>
</protein>
<keyword evidence="5 6" id="KW-0472">Membrane</keyword>
<dbReference type="eggNOG" id="COG1280">
    <property type="taxonomic scope" value="Bacteria"/>
</dbReference>
<name>A0A0U3MS66_9HYPH</name>
<proteinExistence type="predicted"/>
<evidence type="ECO:0000313" key="7">
    <source>
        <dbReference type="EMBL" id="ALV27079.1"/>
    </source>
</evidence>
<feature type="transmembrane region" description="Helical" evidence="6">
    <location>
        <begin position="142"/>
        <end position="167"/>
    </location>
</feature>
<gene>
    <name evidence="7" type="ORF">APZ00_08350</name>
</gene>
<evidence type="ECO:0000313" key="8">
    <source>
        <dbReference type="Proteomes" id="UP000064921"/>
    </source>
</evidence>
<dbReference type="KEGG" id="pphr:APZ00_08350"/>
<dbReference type="Pfam" id="PF01810">
    <property type="entry name" value="LysE"/>
    <property type="match status" value="1"/>
</dbReference>
<dbReference type="GO" id="GO:0033228">
    <property type="term" value="P:cysteine export across plasma membrane"/>
    <property type="evidence" value="ECO:0007669"/>
    <property type="project" value="TreeGrafter"/>
</dbReference>
<dbReference type="PANTHER" id="PTHR30086:SF20">
    <property type="entry name" value="ARGININE EXPORTER PROTEIN ARGO-RELATED"/>
    <property type="match status" value="1"/>
</dbReference>
<dbReference type="EMBL" id="CP013068">
    <property type="protein sequence ID" value="ALV27079.1"/>
    <property type="molecule type" value="Genomic_DNA"/>
</dbReference>
<sequence length="208" mass="22019">MTPDLIAAFVLYAFVSSITPGPNNTMLLASGVNFGLRASLPHILGINIGFSILVLSCGLGIGALFELWPALHDVLKYAGALYMAWLAWKIARSGAPQTAGAKPKPFTFLQAAAFQWVNPKAWIMAIGAIAAYTPADGFFTNVLIITLLYSLTGGPSSLAWAAAGTLLRGFLANPKRLQVFNIAMALLLLASLYPVMIDAAQGIGLMLH</sequence>
<dbReference type="STRING" id="121719.APZ00_08350"/>